<dbReference type="GO" id="GO:0008977">
    <property type="term" value="F:prephenate dehydrogenase (NAD+) activity"/>
    <property type="evidence" value="ECO:0007669"/>
    <property type="project" value="InterPro"/>
</dbReference>
<dbReference type="FunFam" id="1.10.3660.10:FF:000003">
    <property type="entry name" value="Prephenate dehydrogenase"/>
    <property type="match status" value="1"/>
</dbReference>
<dbReference type="InterPro" id="IPR008927">
    <property type="entry name" value="6-PGluconate_DH-like_C_sf"/>
</dbReference>
<dbReference type="InterPro" id="IPR036291">
    <property type="entry name" value="NAD(P)-bd_dom_sf"/>
</dbReference>
<dbReference type="GO" id="GO:0006571">
    <property type="term" value="P:tyrosine biosynthetic process"/>
    <property type="evidence" value="ECO:0007669"/>
    <property type="project" value="InterPro"/>
</dbReference>
<proteinExistence type="predicted"/>
<dbReference type="PANTHER" id="PTHR21363">
    <property type="entry name" value="PREPHENATE DEHYDROGENASE"/>
    <property type="match status" value="1"/>
</dbReference>
<dbReference type="Pfam" id="PF20463">
    <property type="entry name" value="PDH_C"/>
    <property type="match status" value="1"/>
</dbReference>
<reference evidence="3 4" key="1">
    <citation type="journal article" date="2011" name="J. Bacteriol.">
        <title>Genome sequence of strain IMCC3088, a proteorhodopsin-containing marine bacterium belonging to the OM60/NOR5 clade.</title>
        <authorList>
            <person name="Jang Y."/>
            <person name="Oh H.M."/>
            <person name="Kang I."/>
            <person name="Lee K."/>
            <person name="Yang S.J."/>
            <person name="Cho J.C."/>
        </authorList>
    </citation>
    <scope>NUCLEOTIDE SEQUENCE [LARGE SCALE GENOMIC DNA]</scope>
    <source>
        <strain evidence="3 4">IMCC3088</strain>
    </source>
</reference>
<dbReference type="Gene3D" id="1.10.3660.10">
    <property type="entry name" value="6-phosphogluconate dehydrogenase C-terminal like domain"/>
    <property type="match status" value="1"/>
</dbReference>
<evidence type="ECO:0000259" key="2">
    <source>
        <dbReference type="PROSITE" id="PS51176"/>
    </source>
</evidence>
<accession>F3KZY6</accession>
<comment type="caution">
    <text evidence="3">The sequence shown here is derived from an EMBL/GenBank/DDBJ whole genome shotgun (WGS) entry which is preliminary data.</text>
</comment>
<dbReference type="Pfam" id="PF02153">
    <property type="entry name" value="PDH_N"/>
    <property type="match status" value="1"/>
</dbReference>
<keyword evidence="1" id="KW-0560">Oxidoreductase</keyword>
<feature type="domain" description="Prephenate/arogenate dehydrogenase" evidence="2">
    <location>
        <begin position="1"/>
        <end position="293"/>
    </location>
</feature>
<evidence type="ECO:0000256" key="1">
    <source>
        <dbReference type="ARBA" id="ARBA00023002"/>
    </source>
</evidence>
<dbReference type="GO" id="GO:0004665">
    <property type="term" value="F:prephenate dehydrogenase (NADP+) activity"/>
    <property type="evidence" value="ECO:0007669"/>
    <property type="project" value="InterPro"/>
</dbReference>
<protein>
    <submittedName>
        <fullName evidence="3">Prephenate dehydrogenase</fullName>
    </submittedName>
</protein>
<dbReference type="SUPFAM" id="SSF48179">
    <property type="entry name" value="6-phosphogluconate dehydrogenase C-terminal domain-like"/>
    <property type="match status" value="1"/>
</dbReference>
<dbReference type="InterPro" id="IPR003099">
    <property type="entry name" value="Prephen_DH"/>
</dbReference>
<dbReference type="InterPro" id="IPR050812">
    <property type="entry name" value="Preph/Arog_dehydrog"/>
</dbReference>
<dbReference type="Proteomes" id="UP000005615">
    <property type="component" value="Unassembled WGS sequence"/>
</dbReference>
<dbReference type="eggNOG" id="COG0287">
    <property type="taxonomic scope" value="Bacteria"/>
</dbReference>
<name>F3KZY6_9GAMM</name>
<evidence type="ECO:0000313" key="4">
    <source>
        <dbReference type="Proteomes" id="UP000005615"/>
    </source>
</evidence>
<dbReference type="InterPro" id="IPR046826">
    <property type="entry name" value="PDH_N"/>
</dbReference>
<dbReference type="EMBL" id="AEIG01000016">
    <property type="protein sequence ID" value="EGG30352.1"/>
    <property type="molecule type" value="Genomic_DNA"/>
</dbReference>
<dbReference type="PANTHER" id="PTHR21363:SF0">
    <property type="entry name" value="PREPHENATE DEHYDROGENASE [NADP(+)]"/>
    <property type="match status" value="1"/>
</dbReference>
<dbReference type="RefSeq" id="WP_009574980.1">
    <property type="nucleotide sequence ID" value="NZ_AEIG01000016.1"/>
</dbReference>
<dbReference type="GO" id="GO:0070403">
    <property type="term" value="F:NAD+ binding"/>
    <property type="evidence" value="ECO:0007669"/>
    <property type="project" value="InterPro"/>
</dbReference>
<dbReference type="STRING" id="2518989.IMCC3088_598"/>
<gene>
    <name evidence="3" type="ORF">IMCC3088_598</name>
</gene>
<dbReference type="InterPro" id="IPR046825">
    <property type="entry name" value="PDH_C"/>
</dbReference>
<dbReference type="PROSITE" id="PS51176">
    <property type="entry name" value="PDH_ADH"/>
    <property type="match status" value="1"/>
</dbReference>
<evidence type="ECO:0000313" key="3">
    <source>
        <dbReference type="EMBL" id="EGG30352.1"/>
    </source>
</evidence>
<dbReference type="Gene3D" id="3.40.50.720">
    <property type="entry name" value="NAD(P)-binding Rossmann-like Domain"/>
    <property type="match status" value="1"/>
</dbReference>
<sequence length="299" mass="32234">MNVGFLGLGLIGASLASALRDRPEIHALIGYGHRPSTVDAALSMGVIDRAVEQPEHLLDCCDVVVIATPTLLAQEQMVQLVRIAETMESAPVLTDVASVKGNLWRAVESMGLPSWPEYVVLGHPIAGSERSGVHAAKADLFVDHRVILTPHEGNSAAAVQRVATLWQWAGAEVISMPVELHDKVLAATSHLPHMLAYSLVDTLAQSDLSVDIFRYAAGGFRDFTRIASSDPVMWRDIALANKDEVLSALDAFSAGLADLRVAIANSDGEQMMTIFERAKSSRDTFVVKQNTKKDETDGV</sequence>
<keyword evidence="4" id="KW-1185">Reference proteome</keyword>
<organism evidence="3 4">
    <name type="scientific">Aequoribacter fuscus</name>
    <dbReference type="NCBI Taxonomy" id="2518989"/>
    <lineage>
        <taxon>Bacteria</taxon>
        <taxon>Pseudomonadati</taxon>
        <taxon>Pseudomonadota</taxon>
        <taxon>Gammaproteobacteria</taxon>
        <taxon>Cellvibrionales</taxon>
        <taxon>Halieaceae</taxon>
        <taxon>Aequoribacter</taxon>
    </lineage>
</organism>
<dbReference type="SUPFAM" id="SSF51735">
    <property type="entry name" value="NAD(P)-binding Rossmann-fold domains"/>
    <property type="match status" value="1"/>
</dbReference>
<dbReference type="AlphaFoldDB" id="F3KZY6"/>